<organism evidence="2 3">
    <name type="scientific">Gracilimonas mengyeensis</name>
    <dbReference type="NCBI Taxonomy" id="1302730"/>
    <lineage>
        <taxon>Bacteria</taxon>
        <taxon>Pseudomonadati</taxon>
        <taxon>Balneolota</taxon>
        <taxon>Balneolia</taxon>
        <taxon>Balneolales</taxon>
        <taxon>Balneolaceae</taxon>
        <taxon>Gracilimonas</taxon>
    </lineage>
</organism>
<dbReference type="GO" id="GO:0047474">
    <property type="term" value="F:long-chain fatty acid--protein ligase activity"/>
    <property type="evidence" value="ECO:0007669"/>
    <property type="project" value="InterPro"/>
</dbReference>
<evidence type="ECO:0000313" key="2">
    <source>
        <dbReference type="EMBL" id="SMO55015.1"/>
    </source>
</evidence>
<dbReference type="InterPro" id="IPR007534">
    <property type="entry name" value="LuxE"/>
</dbReference>
<dbReference type="OrthoDB" id="182577at2"/>
<dbReference type="EMBL" id="FXTP01000004">
    <property type="protein sequence ID" value="SMO55015.1"/>
    <property type="molecule type" value="Genomic_DNA"/>
</dbReference>
<name>A0A521C6M1_9BACT</name>
<feature type="domain" description="Acyl-protein synthetase LuxE" evidence="1">
    <location>
        <begin position="16"/>
        <end position="327"/>
    </location>
</feature>
<dbReference type="RefSeq" id="WP_142453812.1">
    <property type="nucleotide sequence ID" value="NZ_FXTP01000004.1"/>
</dbReference>
<protein>
    <submittedName>
        <fullName evidence="2">Acyl-protein synthetase, LuxE</fullName>
    </submittedName>
</protein>
<reference evidence="2 3" key="1">
    <citation type="submission" date="2017-05" db="EMBL/GenBank/DDBJ databases">
        <authorList>
            <person name="Varghese N."/>
            <person name="Submissions S."/>
        </authorList>
    </citation>
    <scope>NUCLEOTIDE SEQUENCE [LARGE SCALE GENOMIC DNA]</scope>
    <source>
        <strain evidence="2 3">DSM 21985</strain>
    </source>
</reference>
<accession>A0A521C6M1</accession>
<evidence type="ECO:0000313" key="3">
    <source>
        <dbReference type="Proteomes" id="UP000317557"/>
    </source>
</evidence>
<dbReference type="SUPFAM" id="SSF56801">
    <property type="entry name" value="Acetyl-CoA synthetase-like"/>
    <property type="match status" value="1"/>
</dbReference>
<proteinExistence type="predicted"/>
<dbReference type="GO" id="GO:0008218">
    <property type="term" value="P:bioluminescence"/>
    <property type="evidence" value="ECO:0007669"/>
    <property type="project" value="InterPro"/>
</dbReference>
<evidence type="ECO:0000259" key="1">
    <source>
        <dbReference type="Pfam" id="PF04443"/>
    </source>
</evidence>
<gene>
    <name evidence="2" type="ORF">SAMN06265219_104211</name>
</gene>
<keyword evidence="3" id="KW-1185">Reference proteome</keyword>
<sequence>MISSEVIFDPSIPFEKKALKVFHFQQENNPVYHRFCKALEIGEVSGIEEIPLLPIEAFKETEALSIPENSEFKIQNSKFFQSSGTSGMERSRHYLPKPEIYQGSILKGMQHFYELDEYVIWAYTPGYSDNPHSSLIHMLNLLIEREASGMSRFLELDQPLDEKAIQKVEKSGKKLMLFGAAFGLMDMLELKPVQLPKDSVILETGGMKTHRREMTKEELHHQLAEGFGLPESQIHSEYGMCELLSQAYAQGSLWFNTVPWMKVSIRNSQNPMEILPAGEEGLIGLMDLANLYSCAFILTGDKGVQREDGSFQVLGRWNPQNLRGCNFLIDSD</sequence>
<dbReference type="Pfam" id="PF04443">
    <property type="entry name" value="LuxE"/>
    <property type="match status" value="1"/>
</dbReference>
<dbReference type="Proteomes" id="UP000317557">
    <property type="component" value="Unassembled WGS sequence"/>
</dbReference>
<dbReference type="AlphaFoldDB" id="A0A521C6M1"/>